<accession>A0ABS8GX80</accession>
<feature type="signal peptide" evidence="4">
    <location>
        <begin position="1"/>
        <end position="27"/>
    </location>
</feature>
<feature type="chain" id="PRO_5046779714" evidence="4">
    <location>
        <begin position="28"/>
        <end position="908"/>
    </location>
</feature>
<dbReference type="EMBL" id="JAJGMW010000034">
    <property type="protein sequence ID" value="MCC4214609.1"/>
    <property type="molecule type" value="Genomic_DNA"/>
</dbReference>
<evidence type="ECO:0000256" key="2">
    <source>
        <dbReference type="ARBA" id="ARBA00022729"/>
    </source>
</evidence>
<comment type="caution">
    <text evidence="6">The sequence shown here is derived from an EMBL/GenBank/DDBJ whole genome shotgun (WGS) entry which is preliminary data.</text>
</comment>
<evidence type="ECO:0000256" key="1">
    <source>
        <dbReference type="ARBA" id="ARBA00005382"/>
    </source>
</evidence>
<organism evidence="6 7">
    <name type="scientific">Leeuwenhoekiella parthenopeia</name>
    <dbReference type="NCBI Taxonomy" id="2890320"/>
    <lineage>
        <taxon>Bacteria</taxon>
        <taxon>Pseudomonadati</taxon>
        <taxon>Bacteroidota</taxon>
        <taxon>Flavobacteriia</taxon>
        <taxon>Flavobacteriales</taxon>
        <taxon>Flavobacteriaceae</taxon>
        <taxon>Leeuwenhoekiella</taxon>
    </lineage>
</organism>
<evidence type="ECO:0000259" key="5">
    <source>
        <dbReference type="Pfam" id="PF18962"/>
    </source>
</evidence>
<dbReference type="InterPro" id="IPR026444">
    <property type="entry name" value="Secre_tail"/>
</dbReference>
<dbReference type="InterPro" id="IPR017853">
    <property type="entry name" value="GH"/>
</dbReference>
<gene>
    <name evidence="6" type="ORF">LLW17_17935</name>
</gene>
<dbReference type="InterPro" id="IPR013780">
    <property type="entry name" value="Glyco_hydro_b"/>
</dbReference>
<dbReference type="SUPFAM" id="SSF51445">
    <property type="entry name" value="(Trans)glycosidases"/>
    <property type="match status" value="1"/>
</dbReference>
<dbReference type="Proteomes" id="UP001197770">
    <property type="component" value="Unassembled WGS sequence"/>
</dbReference>
<proteinExistence type="inferred from homology"/>
<keyword evidence="3" id="KW-0378">Hydrolase</keyword>
<dbReference type="InterPro" id="IPR001139">
    <property type="entry name" value="Glyco_hydro_30"/>
</dbReference>
<dbReference type="RefSeq" id="WP_228231668.1">
    <property type="nucleotide sequence ID" value="NZ_JAJGMW010000034.1"/>
</dbReference>
<feature type="domain" description="Secretion system C-terminal sorting" evidence="5">
    <location>
        <begin position="837"/>
        <end position="904"/>
    </location>
</feature>
<name>A0ABS8GX80_9FLAO</name>
<dbReference type="PANTHER" id="PTHR11069">
    <property type="entry name" value="GLUCOSYLCERAMIDASE"/>
    <property type="match status" value="1"/>
</dbReference>
<keyword evidence="2 4" id="KW-0732">Signal</keyword>
<dbReference type="Pfam" id="PF18962">
    <property type="entry name" value="Por_Secre_tail"/>
    <property type="match status" value="1"/>
</dbReference>
<dbReference type="Gene3D" id="3.20.20.80">
    <property type="entry name" value="Glycosidases"/>
    <property type="match status" value="1"/>
</dbReference>
<reference evidence="6 7" key="1">
    <citation type="submission" date="2021-11" db="EMBL/GenBank/DDBJ databases">
        <title>Seasonal and diel survey of microbial diversity of the Tyrrhenian coast.</title>
        <authorList>
            <person name="Gattoni G."/>
            <person name="Corral P."/>
        </authorList>
    </citation>
    <scope>NUCLEOTIDE SEQUENCE [LARGE SCALE GENOMIC DNA]</scope>
    <source>
        <strain evidence="6 7">Mr9</strain>
    </source>
</reference>
<dbReference type="Gene3D" id="2.60.40.1180">
    <property type="entry name" value="Golgi alpha-mannosidase II"/>
    <property type="match status" value="1"/>
</dbReference>
<keyword evidence="7" id="KW-1185">Reference proteome</keyword>
<evidence type="ECO:0000256" key="3">
    <source>
        <dbReference type="ARBA" id="ARBA00022801"/>
    </source>
</evidence>
<evidence type="ECO:0000313" key="7">
    <source>
        <dbReference type="Proteomes" id="UP001197770"/>
    </source>
</evidence>
<sequence length="908" mass="99638">MKKHYTYFLYLLCCLMLSNLNGQEVNATVQIDADASFQTVTGYGGFVCSPQFAYNHMTPAQIRQLWGADSELGYNIMRLYIPIGRDNWPQSLATAQLAQSLGLIIFASPWSMPAEWKTNNNIAGIVTDANGNEIEGFLKEENYGDYADYLNDYVLYLRDNGVELDGISLQNEPDYKVTYAGCSWTPQQMANFIRDYGSRIDCKIIAPETVGISTRYAQALAADGVNQQFDIFAGHQYGAVETEGITLQRSQGKEAWMTEFLINWNAGSQAPRDYNWQQDAFDFARSINTAMLSNVSAWVHYASKRYYGMMGDGERGTQEGVITKRGYILSHFAKYTTGKKRIAATWLDDSGQLEGSAYISEDGNTLTLHLINASANTYNLTADLPFYTQSGTRVVTTTSESMTTTEVTYDSERFRPQITVAPSSFTTLVFEKSSERPESQMTGSPVYYNPIESQNPTQAAFGTAYQLSDRQKTFSVNNRLISSNTALTNGYLALDDRYTKLVFQVKNVVSANQYNSDNTTLHYVNAAGALSSHNYGRINMPATGNFQWEFDLSRAVLTDGITGILGISNTNYSSVLTIDFGAVYFLLGNEKAYAFEGIYSKEDSDLLEALSNADYTGIDFTQTTAIPETTDWKSQAANPNLLFYTVESSGLDQPNVVSRTQASQLKLEGNGNFQVPQGFTAAQASYTRDFSGYELLILPFETSIPEGADCYTIEPGTDEIACKLITGDVIPANIPVLVLGTGSFSFTGSGAVSTPKANTTNNLNAVYIKTQAMAGAYTLAMENEDPVFKRVASGTPETVDPFTAYLSASAGYTLASLPVRFDQLSVTTVNAADSFKIYPNPANDVLQLQLNEANASQAIIYDLNGRNVLGPVDVSQSRAIPVSSLTPGIYLIRVTSGEQSSTLRFIKG</sequence>
<comment type="similarity">
    <text evidence="1">Belongs to the glycosyl hydrolase 30 family.</text>
</comment>
<dbReference type="PANTHER" id="PTHR11069:SF38">
    <property type="entry name" value="GLUCURONOXYLANASE XYNC"/>
    <property type="match status" value="1"/>
</dbReference>
<dbReference type="NCBIfam" id="TIGR04183">
    <property type="entry name" value="Por_Secre_tail"/>
    <property type="match status" value="1"/>
</dbReference>
<protein>
    <submittedName>
        <fullName evidence="6">T9SS type A sorting domain-containing protein</fullName>
    </submittedName>
</protein>
<evidence type="ECO:0000256" key="4">
    <source>
        <dbReference type="SAM" id="SignalP"/>
    </source>
</evidence>
<evidence type="ECO:0000313" key="6">
    <source>
        <dbReference type="EMBL" id="MCC4214609.1"/>
    </source>
</evidence>